<dbReference type="AlphaFoldDB" id="A0A8X6VLQ8"/>
<dbReference type="EMBL" id="BMAU01021301">
    <property type="protein sequence ID" value="GFY10970.1"/>
    <property type="molecule type" value="Genomic_DNA"/>
</dbReference>
<gene>
    <name evidence="2" type="ORF">TNCV_1124911</name>
</gene>
<sequence length="74" mass="8192">MAATTLDAASQTEASSMVESTTNLGALIARRRFFRMNTDLSPTENVLSMVAKRLAHHHKPVTTVDELWHRVEAA</sequence>
<feature type="region of interest" description="Disordered" evidence="1">
    <location>
        <begin position="1"/>
        <end position="20"/>
    </location>
</feature>
<protein>
    <submittedName>
        <fullName evidence="2">Uncharacterized protein</fullName>
    </submittedName>
</protein>
<name>A0A8X6VLQ8_TRICX</name>
<comment type="caution">
    <text evidence="2">The sequence shown here is derived from an EMBL/GenBank/DDBJ whole genome shotgun (WGS) entry which is preliminary data.</text>
</comment>
<evidence type="ECO:0000313" key="3">
    <source>
        <dbReference type="Proteomes" id="UP000887159"/>
    </source>
</evidence>
<feature type="compositionally biased region" description="Polar residues" evidence="1">
    <location>
        <begin position="7"/>
        <end position="20"/>
    </location>
</feature>
<accession>A0A8X6VLQ8</accession>
<reference evidence="2" key="1">
    <citation type="submission" date="2020-08" db="EMBL/GenBank/DDBJ databases">
        <title>Multicomponent nature underlies the extraordinary mechanical properties of spider dragline silk.</title>
        <authorList>
            <person name="Kono N."/>
            <person name="Nakamura H."/>
            <person name="Mori M."/>
            <person name="Yoshida Y."/>
            <person name="Ohtoshi R."/>
            <person name="Malay A.D."/>
            <person name="Moran D.A.P."/>
            <person name="Tomita M."/>
            <person name="Numata K."/>
            <person name="Arakawa K."/>
        </authorList>
    </citation>
    <scope>NUCLEOTIDE SEQUENCE</scope>
</reference>
<keyword evidence="3" id="KW-1185">Reference proteome</keyword>
<organism evidence="2 3">
    <name type="scientific">Trichonephila clavipes</name>
    <name type="common">Golden silk orbweaver</name>
    <name type="synonym">Nephila clavipes</name>
    <dbReference type="NCBI Taxonomy" id="2585209"/>
    <lineage>
        <taxon>Eukaryota</taxon>
        <taxon>Metazoa</taxon>
        <taxon>Ecdysozoa</taxon>
        <taxon>Arthropoda</taxon>
        <taxon>Chelicerata</taxon>
        <taxon>Arachnida</taxon>
        <taxon>Araneae</taxon>
        <taxon>Araneomorphae</taxon>
        <taxon>Entelegynae</taxon>
        <taxon>Araneoidea</taxon>
        <taxon>Nephilidae</taxon>
        <taxon>Trichonephila</taxon>
    </lineage>
</organism>
<evidence type="ECO:0000256" key="1">
    <source>
        <dbReference type="SAM" id="MobiDB-lite"/>
    </source>
</evidence>
<dbReference type="Proteomes" id="UP000887159">
    <property type="component" value="Unassembled WGS sequence"/>
</dbReference>
<evidence type="ECO:0000313" key="2">
    <source>
        <dbReference type="EMBL" id="GFY10970.1"/>
    </source>
</evidence>
<proteinExistence type="predicted"/>